<protein>
    <submittedName>
        <fullName evidence="7">MFS transporter</fullName>
    </submittedName>
</protein>
<evidence type="ECO:0000313" key="8">
    <source>
        <dbReference type="Proteomes" id="UP000245429"/>
    </source>
</evidence>
<feature type="transmembrane region" description="Helical" evidence="5">
    <location>
        <begin position="136"/>
        <end position="161"/>
    </location>
</feature>
<feature type="transmembrane region" description="Helical" evidence="5">
    <location>
        <begin position="397"/>
        <end position="423"/>
    </location>
</feature>
<dbReference type="InterPro" id="IPR036259">
    <property type="entry name" value="MFS_trans_sf"/>
</dbReference>
<dbReference type="PROSITE" id="PS50850">
    <property type="entry name" value="MFS"/>
    <property type="match status" value="1"/>
</dbReference>
<evidence type="ECO:0000259" key="6">
    <source>
        <dbReference type="PROSITE" id="PS50850"/>
    </source>
</evidence>
<keyword evidence="2 5" id="KW-0812">Transmembrane</keyword>
<accession>A0A2U8QV03</accession>
<dbReference type="InterPro" id="IPR020846">
    <property type="entry name" value="MFS_dom"/>
</dbReference>
<dbReference type="GO" id="GO:0022857">
    <property type="term" value="F:transmembrane transporter activity"/>
    <property type="evidence" value="ECO:0007669"/>
    <property type="project" value="InterPro"/>
</dbReference>
<evidence type="ECO:0000313" key="7">
    <source>
        <dbReference type="EMBL" id="AWM13625.1"/>
    </source>
</evidence>
<feature type="transmembrane region" description="Helical" evidence="5">
    <location>
        <begin position="46"/>
        <end position="63"/>
    </location>
</feature>
<dbReference type="AlphaFoldDB" id="A0A2U8QV03"/>
<dbReference type="Gene3D" id="1.20.1250.20">
    <property type="entry name" value="MFS general substrate transporter like domains"/>
    <property type="match status" value="1"/>
</dbReference>
<gene>
    <name evidence="7" type="ORF">DI487_06960</name>
</gene>
<feature type="transmembrane region" description="Helical" evidence="5">
    <location>
        <begin position="198"/>
        <end position="218"/>
    </location>
</feature>
<evidence type="ECO:0000256" key="2">
    <source>
        <dbReference type="ARBA" id="ARBA00022692"/>
    </source>
</evidence>
<feature type="transmembrane region" description="Helical" evidence="5">
    <location>
        <begin position="167"/>
        <end position="186"/>
    </location>
</feature>
<keyword evidence="4 5" id="KW-0472">Membrane</keyword>
<sequence>MLQNKWISLAVILMSPLLTVVDVYIVNMALPAIRAQFTATDSHTELVISSYLVGYCVFLITGGRAGDFYGRKKMFLWSMLVFTFSSAMCGLAGTIWQLITFRFIQGISAAFMVPQTLTMIQVAFREPNERTRAFGYYGVTLGIASIIGQFLGGYFVASNFIEESWRLIFLINVPLGIITLALAWFSLQETKQKSEERFDLSGVLLLTVSLSALIYSLTTIPETGFSITLVSLLLSAFLLLFFFGKNQHKKTIQQLNPLLTTSLFKIRSFNLILVIALFFWGAHNSYLLMCAIQFQRVLHIDALTASRYFSFNGVGFLISSLIAFRFLAKYGIKLLIGGGILMILSIVLQLLTLDSKENIFLIPFFMFIYGLGQGTLLPSILNYALKKIPVEHAAAAGGVYVTVQQFSSALGISVIGSVFFFAIRNNYNGYVIAMSMAAIYLIVVVLSLHRLSKFKEAH</sequence>
<feature type="transmembrane region" description="Helical" evidence="5">
    <location>
        <begin position="224"/>
        <end position="243"/>
    </location>
</feature>
<dbReference type="CDD" id="cd17321">
    <property type="entry name" value="MFS_MMR_MDR_like"/>
    <property type="match status" value="1"/>
</dbReference>
<feature type="transmembrane region" description="Helical" evidence="5">
    <location>
        <begin position="103"/>
        <end position="124"/>
    </location>
</feature>
<feature type="domain" description="Major facilitator superfamily (MFS) profile" evidence="6">
    <location>
        <begin position="8"/>
        <end position="455"/>
    </location>
</feature>
<proteinExistence type="predicted"/>
<comment type="subcellular location">
    <subcellularLocation>
        <location evidence="1">Membrane</location>
        <topology evidence="1">Multi-pass membrane protein</topology>
    </subcellularLocation>
</comment>
<feature type="transmembrane region" description="Helical" evidence="5">
    <location>
        <begin position="334"/>
        <end position="353"/>
    </location>
</feature>
<evidence type="ECO:0000256" key="3">
    <source>
        <dbReference type="ARBA" id="ARBA00022989"/>
    </source>
</evidence>
<dbReference type="EMBL" id="CP029463">
    <property type="protein sequence ID" value="AWM13625.1"/>
    <property type="molecule type" value="Genomic_DNA"/>
</dbReference>
<name>A0A2U8QV03_9FLAO</name>
<dbReference type="PANTHER" id="PTHR42718">
    <property type="entry name" value="MAJOR FACILITATOR SUPERFAMILY MULTIDRUG TRANSPORTER MFSC"/>
    <property type="match status" value="1"/>
</dbReference>
<dbReference type="Pfam" id="PF07690">
    <property type="entry name" value="MFS_1"/>
    <property type="match status" value="1"/>
</dbReference>
<organism evidence="7 8">
    <name type="scientific">Flavobacterium sediminis</name>
    <dbReference type="NCBI Taxonomy" id="2201181"/>
    <lineage>
        <taxon>Bacteria</taxon>
        <taxon>Pseudomonadati</taxon>
        <taxon>Bacteroidota</taxon>
        <taxon>Flavobacteriia</taxon>
        <taxon>Flavobacteriales</taxon>
        <taxon>Flavobacteriaceae</taxon>
        <taxon>Flavobacterium</taxon>
    </lineage>
</organism>
<keyword evidence="3 5" id="KW-1133">Transmembrane helix</keyword>
<feature type="transmembrane region" description="Helical" evidence="5">
    <location>
        <begin position="75"/>
        <end position="97"/>
    </location>
</feature>
<dbReference type="PANTHER" id="PTHR42718:SF39">
    <property type="entry name" value="ACTINORHODIN TRANSPORTER-RELATED"/>
    <property type="match status" value="1"/>
</dbReference>
<reference evidence="7 8" key="1">
    <citation type="submission" date="2018-05" db="EMBL/GenBank/DDBJ databases">
        <title>Flavobacterium sp. MEBiC07310.</title>
        <authorList>
            <person name="Baek K."/>
        </authorList>
    </citation>
    <scope>NUCLEOTIDE SEQUENCE [LARGE SCALE GENOMIC DNA]</scope>
    <source>
        <strain evidence="7 8">MEBiC07310</strain>
    </source>
</reference>
<feature type="transmembrane region" description="Helical" evidence="5">
    <location>
        <begin position="7"/>
        <end position="26"/>
    </location>
</feature>
<evidence type="ECO:0000256" key="1">
    <source>
        <dbReference type="ARBA" id="ARBA00004141"/>
    </source>
</evidence>
<feature type="transmembrane region" description="Helical" evidence="5">
    <location>
        <begin position="429"/>
        <end position="448"/>
    </location>
</feature>
<dbReference type="SUPFAM" id="SSF103473">
    <property type="entry name" value="MFS general substrate transporter"/>
    <property type="match status" value="1"/>
</dbReference>
<feature type="transmembrane region" description="Helical" evidence="5">
    <location>
        <begin position="269"/>
        <end position="288"/>
    </location>
</feature>
<dbReference type="Proteomes" id="UP000245429">
    <property type="component" value="Chromosome"/>
</dbReference>
<dbReference type="InterPro" id="IPR011701">
    <property type="entry name" value="MFS"/>
</dbReference>
<dbReference type="GO" id="GO:0016020">
    <property type="term" value="C:membrane"/>
    <property type="evidence" value="ECO:0007669"/>
    <property type="project" value="UniProtKB-SubCell"/>
</dbReference>
<dbReference type="Gene3D" id="1.20.1720.10">
    <property type="entry name" value="Multidrug resistance protein D"/>
    <property type="match status" value="1"/>
</dbReference>
<feature type="transmembrane region" description="Helical" evidence="5">
    <location>
        <begin position="359"/>
        <end position="385"/>
    </location>
</feature>
<dbReference type="OrthoDB" id="783189at2"/>
<evidence type="ECO:0000256" key="4">
    <source>
        <dbReference type="ARBA" id="ARBA00023136"/>
    </source>
</evidence>
<feature type="transmembrane region" description="Helical" evidence="5">
    <location>
        <begin position="308"/>
        <end position="327"/>
    </location>
</feature>
<dbReference type="KEGG" id="fse:DI487_06960"/>
<evidence type="ECO:0000256" key="5">
    <source>
        <dbReference type="SAM" id="Phobius"/>
    </source>
</evidence>
<dbReference type="RefSeq" id="WP_109568993.1">
    <property type="nucleotide sequence ID" value="NZ_CP029463.1"/>
</dbReference>
<keyword evidence="8" id="KW-1185">Reference proteome</keyword>